<organism evidence="5 6">
    <name type="scientific">Undibacterium piscinae</name>
    <dbReference type="NCBI Taxonomy" id="2495591"/>
    <lineage>
        <taxon>Bacteria</taxon>
        <taxon>Pseudomonadati</taxon>
        <taxon>Pseudomonadota</taxon>
        <taxon>Betaproteobacteria</taxon>
        <taxon>Burkholderiales</taxon>
        <taxon>Oxalobacteraceae</taxon>
        <taxon>Undibacterium</taxon>
    </lineage>
</organism>
<evidence type="ECO:0000256" key="3">
    <source>
        <dbReference type="ARBA" id="ARBA00023163"/>
    </source>
</evidence>
<keyword evidence="1" id="KW-0805">Transcription regulation</keyword>
<dbReference type="InterPro" id="IPR050204">
    <property type="entry name" value="AraC_XylS_family_regulators"/>
</dbReference>
<dbReference type="SUPFAM" id="SSF46689">
    <property type="entry name" value="Homeodomain-like"/>
    <property type="match status" value="2"/>
</dbReference>
<dbReference type="GO" id="GO:0003700">
    <property type="term" value="F:DNA-binding transcription factor activity"/>
    <property type="evidence" value="ECO:0007669"/>
    <property type="project" value="InterPro"/>
</dbReference>
<dbReference type="PANTHER" id="PTHR46796:SF13">
    <property type="entry name" value="HTH-TYPE TRANSCRIPTIONAL ACTIVATOR RHAS"/>
    <property type="match status" value="1"/>
</dbReference>
<dbReference type="KEGG" id="upi:EJG51_011330"/>
<dbReference type="AlphaFoldDB" id="A0A6M4A501"/>
<reference evidence="5 6" key="1">
    <citation type="journal article" date="2019" name="Int. J. Syst. Evol. Microbiol.">
        <title>Undibacterium piscinae sp. nov., isolated from Korean shiner intestine.</title>
        <authorList>
            <person name="Lee S.Y."/>
            <person name="Kang W."/>
            <person name="Kim P.S."/>
            <person name="Kim H.S."/>
            <person name="Sung H."/>
            <person name="Shin N.R."/>
            <person name="Whon T.W."/>
            <person name="Yun J.H."/>
            <person name="Lee J.Y."/>
            <person name="Lee J.Y."/>
            <person name="Jung M.J."/>
            <person name="Jeong Y.S."/>
            <person name="Tak E.J."/>
            <person name="Han J.E."/>
            <person name="Hyun D.W."/>
            <person name="Kang M.S."/>
            <person name="Lee K.E."/>
            <person name="Lee B.H."/>
            <person name="Bae J.W."/>
        </authorList>
    </citation>
    <scope>NUCLEOTIDE SEQUENCE [LARGE SCALE GENOMIC DNA]</scope>
    <source>
        <strain evidence="5 6">S11R28</strain>
    </source>
</reference>
<name>A0A6M4A501_9BURK</name>
<dbReference type="Proteomes" id="UP000274350">
    <property type="component" value="Chromosome"/>
</dbReference>
<dbReference type="Gene3D" id="1.10.10.60">
    <property type="entry name" value="Homeodomain-like"/>
    <property type="match status" value="1"/>
</dbReference>
<dbReference type="PROSITE" id="PS00041">
    <property type="entry name" value="HTH_ARAC_FAMILY_1"/>
    <property type="match status" value="1"/>
</dbReference>
<dbReference type="PROSITE" id="PS01124">
    <property type="entry name" value="HTH_ARAC_FAMILY_2"/>
    <property type="match status" value="1"/>
</dbReference>
<keyword evidence="3" id="KW-0804">Transcription</keyword>
<evidence type="ECO:0000313" key="5">
    <source>
        <dbReference type="EMBL" id="QJQ06351.1"/>
    </source>
</evidence>
<dbReference type="EMBL" id="CP051152">
    <property type="protein sequence ID" value="QJQ06351.1"/>
    <property type="molecule type" value="Genomic_DNA"/>
</dbReference>
<gene>
    <name evidence="5" type="ORF">EJG51_011330</name>
</gene>
<feature type="domain" description="HTH araC/xylS-type" evidence="4">
    <location>
        <begin position="11"/>
        <end position="109"/>
    </location>
</feature>
<dbReference type="InterPro" id="IPR018060">
    <property type="entry name" value="HTH_AraC"/>
</dbReference>
<keyword evidence="2" id="KW-0238">DNA-binding</keyword>
<dbReference type="InterPro" id="IPR009057">
    <property type="entry name" value="Homeodomain-like_sf"/>
</dbReference>
<keyword evidence="6" id="KW-1185">Reference proteome</keyword>
<evidence type="ECO:0000256" key="2">
    <source>
        <dbReference type="ARBA" id="ARBA00023125"/>
    </source>
</evidence>
<evidence type="ECO:0000256" key="1">
    <source>
        <dbReference type="ARBA" id="ARBA00023015"/>
    </source>
</evidence>
<evidence type="ECO:0000259" key="4">
    <source>
        <dbReference type="PROSITE" id="PS01124"/>
    </source>
</evidence>
<protein>
    <submittedName>
        <fullName evidence="5">Helix-turn-helix domain-containing protein</fullName>
    </submittedName>
</protein>
<dbReference type="InterPro" id="IPR018062">
    <property type="entry name" value="HTH_AraC-typ_CS"/>
</dbReference>
<sequence length="120" mass="13729">MPVLASDTRLSKVLEWMLAHLSESQSLDQLAQRALMSRRSFTRNFQKLTGSTVGDWLLHQRLNLAQRQLETSQHSIEQIAHDSGFASALVFRRHFAQQLQTSPSAYRREFQGAKFKRGSA</sequence>
<dbReference type="PANTHER" id="PTHR46796">
    <property type="entry name" value="HTH-TYPE TRANSCRIPTIONAL ACTIVATOR RHAS-RELATED"/>
    <property type="match status" value="1"/>
</dbReference>
<proteinExistence type="predicted"/>
<dbReference type="SMART" id="SM00342">
    <property type="entry name" value="HTH_ARAC"/>
    <property type="match status" value="1"/>
</dbReference>
<evidence type="ECO:0000313" key="6">
    <source>
        <dbReference type="Proteomes" id="UP000274350"/>
    </source>
</evidence>
<dbReference type="Pfam" id="PF12833">
    <property type="entry name" value="HTH_18"/>
    <property type="match status" value="1"/>
</dbReference>
<accession>A0A6M4A501</accession>
<dbReference type="GO" id="GO:0043565">
    <property type="term" value="F:sequence-specific DNA binding"/>
    <property type="evidence" value="ECO:0007669"/>
    <property type="project" value="InterPro"/>
</dbReference>